<comment type="caution">
    <text evidence="2">The sequence shown here is derived from an EMBL/GenBank/DDBJ whole genome shotgun (WGS) entry which is preliminary data.</text>
</comment>
<protein>
    <submittedName>
        <fullName evidence="2">Uncharacterized protein</fullName>
    </submittedName>
</protein>
<dbReference type="EMBL" id="CALNXK010000014">
    <property type="protein sequence ID" value="CAH3046554.1"/>
    <property type="molecule type" value="Genomic_DNA"/>
</dbReference>
<sequence length="314" mass="35549">MNKRQTVWNRLQEEMKAKRKRPDPRGKGKSKKSRSAPHELILQRLASEPVNKQTFRPVQPREFVAFPYEDLTLTNLKKACADHYSLPASLCDVLVTNKGPSCTSIEQIPHRKDESITDACEMCIQKLKLLSFHLYSCHSHTQDVQEELFDNDSVHCTTGALSAPVRKANASNNPKATYGSFSLSTKFPESVSIASLLEAGKLVKPVAKKKLLLNFEQFDIASRQWKDAMEIECAVDSEKFSSGGFRDAYHCVLTGKSTKQNIPNHWVIKMYNDKSKEAIGSQFNTNIESHCRKQVQTHEVARHLTKKFKSQAPK</sequence>
<feature type="region of interest" description="Disordered" evidence="1">
    <location>
        <begin position="1"/>
        <end position="43"/>
    </location>
</feature>
<organism evidence="2 3">
    <name type="scientific">Porites lobata</name>
    <dbReference type="NCBI Taxonomy" id="104759"/>
    <lineage>
        <taxon>Eukaryota</taxon>
        <taxon>Metazoa</taxon>
        <taxon>Cnidaria</taxon>
        <taxon>Anthozoa</taxon>
        <taxon>Hexacorallia</taxon>
        <taxon>Scleractinia</taxon>
        <taxon>Fungiina</taxon>
        <taxon>Poritidae</taxon>
        <taxon>Porites</taxon>
    </lineage>
</organism>
<evidence type="ECO:0000313" key="2">
    <source>
        <dbReference type="EMBL" id="CAH3046554.1"/>
    </source>
</evidence>
<feature type="compositionally biased region" description="Basic residues" evidence="1">
    <location>
        <begin position="17"/>
        <end position="35"/>
    </location>
</feature>
<proteinExistence type="predicted"/>
<accession>A0ABN8NA32</accession>
<reference evidence="2 3" key="1">
    <citation type="submission" date="2022-05" db="EMBL/GenBank/DDBJ databases">
        <authorList>
            <consortium name="Genoscope - CEA"/>
            <person name="William W."/>
        </authorList>
    </citation>
    <scope>NUCLEOTIDE SEQUENCE [LARGE SCALE GENOMIC DNA]</scope>
</reference>
<evidence type="ECO:0000256" key="1">
    <source>
        <dbReference type="SAM" id="MobiDB-lite"/>
    </source>
</evidence>
<dbReference type="Gene3D" id="3.30.200.20">
    <property type="entry name" value="Phosphorylase Kinase, domain 1"/>
    <property type="match status" value="1"/>
</dbReference>
<name>A0ABN8NA32_9CNID</name>
<gene>
    <name evidence="2" type="ORF">PLOB_00008157</name>
</gene>
<evidence type="ECO:0000313" key="3">
    <source>
        <dbReference type="Proteomes" id="UP001159405"/>
    </source>
</evidence>
<dbReference type="Proteomes" id="UP001159405">
    <property type="component" value="Unassembled WGS sequence"/>
</dbReference>
<keyword evidence="3" id="KW-1185">Reference proteome</keyword>